<dbReference type="RefSeq" id="WP_253968631.1">
    <property type="nucleotide sequence ID" value="NZ_JAMFTH010000005.1"/>
</dbReference>
<proteinExistence type="predicted"/>
<sequence>MQFDRDAINAMSQRYRAHFIKGTSINPELPLAFRASRDQGGFATSGWLPAE</sequence>
<evidence type="ECO:0000313" key="1">
    <source>
        <dbReference type="EMBL" id="MCP8900335.1"/>
    </source>
</evidence>
<reference evidence="1" key="1">
    <citation type="submission" date="2022-05" db="EMBL/GenBank/DDBJ databases">
        <authorList>
            <person name="Sun H.-N."/>
        </authorList>
    </citation>
    <scope>NUCLEOTIDE SEQUENCE</scope>
    <source>
        <strain evidence="1">HB14</strain>
    </source>
</reference>
<keyword evidence="2" id="KW-1185">Reference proteome</keyword>
<gene>
    <name evidence="1" type="ORF">M6D89_13605</name>
</gene>
<comment type="caution">
    <text evidence="1">The sequence shown here is derived from an EMBL/GenBank/DDBJ whole genome shotgun (WGS) entry which is preliminary data.</text>
</comment>
<organism evidence="1 2">
    <name type="scientific">Gilvimarinus xylanilyticus</name>
    <dbReference type="NCBI Taxonomy" id="2944139"/>
    <lineage>
        <taxon>Bacteria</taxon>
        <taxon>Pseudomonadati</taxon>
        <taxon>Pseudomonadota</taxon>
        <taxon>Gammaproteobacteria</taxon>
        <taxon>Cellvibrionales</taxon>
        <taxon>Cellvibrionaceae</taxon>
        <taxon>Gilvimarinus</taxon>
    </lineage>
</organism>
<dbReference type="AlphaFoldDB" id="A0A9X2I4R8"/>
<evidence type="ECO:0000313" key="2">
    <source>
        <dbReference type="Proteomes" id="UP001139319"/>
    </source>
</evidence>
<name>A0A9X2I4R8_9GAMM</name>
<reference evidence="1" key="2">
    <citation type="submission" date="2023-01" db="EMBL/GenBank/DDBJ databases">
        <title>Gilvimarinus xylanilyticus HB14 isolated from Caulerpa lentillifera aquaculture base in Hainan, China.</title>
        <authorList>
            <person name="Zhang Y.-J."/>
        </authorList>
    </citation>
    <scope>NUCLEOTIDE SEQUENCE</scope>
    <source>
        <strain evidence="1">HB14</strain>
    </source>
</reference>
<protein>
    <submittedName>
        <fullName evidence="1">Uncharacterized protein</fullName>
    </submittedName>
</protein>
<accession>A0A9X2I4R8</accession>
<dbReference type="EMBL" id="JAMFTH010000005">
    <property type="protein sequence ID" value="MCP8900335.1"/>
    <property type="molecule type" value="Genomic_DNA"/>
</dbReference>
<dbReference type="Proteomes" id="UP001139319">
    <property type="component" value="Unassembled WGS sequence"/>
</dbReference>